<keyword evidence="1" id="KW-0732">Signal</keyword>
<dbReference type="Gene3D" id="3.40.190.10">
    <property type="entry name" value="Periplasmic binding protein-like II"/>
    <property type="match status" value="1"/>
</dbReference>
<organism evidence="2 3">
    <name type="scientific">Paenibacillus piri</name>
    <dbReference type="NCBI Taxonomy" id="2547395"/>
    <lineage>
        <taxon>Bacteria</taxon>
        <taxon>Bacillati</taxon>
        <taxon>Bacillota</taxon>
        <taxon>Bacilli</taxon>
        <taxon>Bacillales</taxon>
        <taxon>Paenibacillaceae</taxon>
        <taxon>Paenibacillus</taxon>
    </lineage>
</organism>
<name>A0A4R5KVU3_9BACL</name>
<sequence>MKKSMLVLSGVLLTTTALAGCGSGKDNAAPGNNAGGAAGSANAPVTIKVQGWYTEPQGNWNATVEAYNKTHPNVKVVYESMSEKGDSQEGMKKLDLLAASGDQMDVVMYSSASDFAQRVGAGILEPLDDYLKKDNVVVKDEYKIDPAVNGKYYALPGKMIEWFVMLNKDKLDAAGLPVPTDWTWDDYAEYAKKLTKGDGPSKTYGSYFHTWKDYAQLLQNNDVDNSYIVKSDGSENIDNPKVRTSLELRNKMENVDKTSVPYYEVVSQKMNYRDVYYGGKSAMLATGNWMVGELALNGKFKTVFAPYPKADAKDPNGYTLVGADFMGVAASSKHKQEAYDFVRWYTTEGIQTQGLFFSGWKKADLNKNVDAILSTGKPEQSALIDKESLLNTLKVNKATKLVIPPTYALQQEKEFLNQVELYLTGKQDLDKTIQTAKTKIEDIKKSNK</sequence>
<dbReference type="EMBL" id="SMRT01000001">
    <property type="protein sequence ID" value="TDG00094.1"/>
    <property type="molecule type" value="Genomic_DNA"/>
</dbReference>
<dbReference type="InterPro" id="IPR006059">
    <property type="entry name" value="SBP"/>
</dbReference>
<feature type="signal peptide" evidence="1">
    <location>
        <begin position="1"/>
        <end position="19"/>
    </location>
</feature>
<evidence type="ECO:0000313" key="2">
    <source>
        <dbReference type="EMBL" id="TDG00094.1"/>
    </source>
</evidence>
<dbReference type="AlphaFoldDB" id="A0A4R5KVU3"/>
<dbReference type="SUPFAM" id="SSF53850">
    <property type="entry name" value="Periplasmic binding protein-like II"/>
    <property type="match status" value="1"/>
</dbReference>
<protein>
    <submittedName>
        <fullName evidence="2">Extracellular solute-binding protein</fullName>
    </submittedName>
</protein>
<dbReference type="PANTHER" id="PTHR43649:SF12">
    <property type="entry name" value="DIACETYLCHITOBIOSE BINDING PROTEIN DASA"/>
    <property type="match status" value="1"/>
</dbReference>
<dbReference type="RefSeq" id="WP_133224785.1">
    <property type="nucleotide sequence ID" value="NZ_SMRT01000001.1"/>
</dbReference>
<proteinExistence type="predicted"/>
<reference evidence="2 3" key="1">
    <citation type="submission" date="2019-03" db="EMBL/GenBank/DDBJ databases">
        <title>This is whole genome sequence of Paenibacillus sp MS74 strain.</title>
        <authorList>
            <person name="Trinh H.N."/>
        </authorList>
    </citation>
    <scope>NUCLEOTIDE SEQUENCE [LARGE SCALE GENOMIC DNA]</scope>
    <source>
        <strain evidence="2 3">MS74</strain>
    </source>
</reference>
<dbReference type="OrthoDB" id="2643984at2"/>
<keyword evidence="3" id="KW-1185">Reference proteome</keyword>
<feature type="chain" id="PRO_5039311979" evidence="1">
    <location>
        <begin position="20"/>
        <end position="448"/>
    </location>
</feature>
<dbReference type="Pfam" id="PF01547">
    <property type="entry name" value="SBP_bac_1"/>
    <property type="match status" value="1"/>
</dbReference>
<dbReference type="PROSITE" id="PS51257">
    <property type="entry name" value="PROKAR_LIPOPROTEIN"/>
    <property type="match status" value="1"/>
</dbReference>
<evidence type="ECO:0000313" key="3">
    <source>
        <dbReference type="Proteomes" id="UP000295636"/>
    </source>
</evidence>
<evidence type="ECO:0000256" key="1">
    <source>
        <dbReference type="SAM" id="SignalP"/>
    </source>
</evidence>
<accession>A0A4R5KVU3</accession>
<comment type="caution">
    <text evidence="2">The sequence shown here is derived from an EMBL/GenBank/DDBJ whole genome shotgun (WGS) entry which is preliminary data.</text>
</comment>
<dbReference type="PANTHER" id="PTHR43649">
    <property type="entry name" value="ARABINOSE-BINDING PROTEIN-RELATED"/>
    <property type="match status" value="1"/>
</dbReference>
<dbReference type="InterPro" id="IPR050490">
    <property type="entry name" value="Bact_solute-bd_prot1"/>
</dbReference>
<dbReference type="Proteomes" id="UP000295636">
    <property type="component" value="Unassembled WGS sequence"/>
</dbReference>
<gene>
    <name evidence="2" type="ORF">E1757_00100</name>
</gene>